<reference evidence="1" key="2">
    <citation type="journal article" date="2022" name="New Phytol.">
        <title>Evolutionary transition to the ectomycorrhizal habit in the genomes of a hyperdiverse lineage of mushroom-forming fungi.</title>
        <authorList>
            <person name="Looney B."/>
            <person name="Miyauchi S."/>
            <person name="Morin E."/>
            <person name="Drula E."/>
            <person name="Courty P.E."/>
            <person name="Kohler A."/>
            <person name="Kuo A."/>
            <person name="LaButti K."/>
            <person name="Pangilinan J."/>
            <person name="Lipzen A."/>
            <person name="Riley R."/>
            <person name="Andreopoulos W."/>
            <person name="He G."/>
            <person name="Johnson J."/>
            <person name="Nolan M."/>
            <person name="Tritt A."/>
            <person name="Barry K.W."/>
            <person name="Grigoriev I.V."/>
            <person name="Nagy L.G."/>
            <person name="Hibbett D."/>
            <person name="Henrissat B."/>
            <person name="Matheny P.B."/>
            <person name="Labbe J."/>
            <person name="Martin F.M."/>
        </authorList>
    </citation>
    <scope>NUCLEOTIDE SEQUENCE</scope>
    <source>
        <strain evidence="1">FP105234-sp</strain>
    </source>
</reference>
<reference evidence="1" key="1">
    <citation type="submission" date="2021-02" db="EMBL/GenBank/DDBJ databases">
        <authorList>
            <consortium name="DOE Joint Genome Institute"/>
            <person name="Ahrendt S."/>
            <person name="Looney B.P."/>
            <person name="Miyauchi S."/>
            <person name="Morin E."/>
            <person name="Drula E."/>
            <person name="Courty P.E."/>
            <person name="Chicoki N."/>
            <person name="Fauchery L."/>
            <person name="Kohler A."/>
            <person name="Kuo A."/>
            <person name="Labutti K."/>
            <person name="Pangilinan J."/>
            <person name="Lipzen A."/>
            <person name="Riley R."/>
            <person name="Andreopoulos W."/>
            <person name="He G."/>
            <person name="Johnson J."/>
            <person name="Barry K.W."/>
            <person name="Grigoriev I.V."/>
            <person name="Nagy L."/>
            <person name="Hibbett D."/>
            <person name="Henrissat B."/>
            <person name="Matheny P.B."/>
            <person name="Labbe J."/>
            <person name="Martin F."/>
        </authorList>
    </citation>
    <scope>NUCLEOTIDE SEQUENCE</scope>
    <source>
        <strain evidence="1">FP105234-sp</strain>
    </source>
</reference>
<dbReference type="EMBL" id="MU275865">
    <property type="protein sequence ID" value="KAI0050137.1"/>
    <property type="molecule type" value="Genomic_DNA"/>
</dbReference>
<dbReference type="Proteomes" id="UP000814033">
    <property type="component" value="Unassembled WGS sequence"/>
</dbReference>
<keyword evidence="2" id="KW-1185">Reference proteome</keyword>
<name>A0ACB8S1Y7_9AGAM</name>
<organism evidence="1 2">
    <name type="scientific">Auriscalpium vulgare</name>
    <dbReference type="NCBI Taxonomy" id="40419"/>
    <lineage>
        <taxon>Eukaryota</taxon>
        <taxon>Fungi</taxon>
        <taxon>Dikarya</taxon>
        <taxon>Basidiomycota</taxon>
        <taxon>Agaricomycotina</taxon>
        <taxon>Agaricomycetes</taxon>
        <taxon>Russulales</taxon>
        <taxon>Auriscalpiaceae</taxon>
        <taxon>Auriscalpium</taxon>
    </lineage>
</organism>
<proteinExistence type="predicted"/>
<accession>A0ACB8S1Y7</accession>
<sequence>MASSSQPGRGRPRRRKNVDAQVDTISFATAYPVGEGSKPRASATKSSSAPPPTRHNPWAGFLPSTPRLKISMPITAKANESDTDDEEVKPSPAASSAKKAKVNNTIRPSERMSEFLDNYAVPIHSTMLEGESGPPSMSCAGANCASGTQVHEELFKCEECFFTRFLCAACIQRSHADNPFHRILAWRPNTGFWRRHTLCEVGMVVHLGHDGASCSNSTDNPRHMTLGLESGFQAASVKFCGCRPSGRVSAVPHFIQLLRHGLFPASWQFPKSAFSIRLHKTFHLLSLQAQTNARDFILYLRRKTDNVMMSTTPDRYREFLTSAREFAYLRTVRRAGVLPVRNMEAGSLAVLCPACPQPDINMDPRWRERPLPERFLDALFYTIDGNFHQNQRLKPHDPDDFPLTLGAAYFAHEEDFAKYQQKLGPLELEETTCHKFAALGYGGYWGNVSGTVGVSCARHMFVLPGGGVDLQKGERFANVDFAMVSALQRWTGLLMHVSGYDINCQYQRNLDKRLREFNMNTVDLKRLLTVLLPITLRLVGKFHLPAHIKACRAFWGFNNAPGVGRTDGEALERLWALLNLIGAITREMNSGYRHDKINDHHGDMNARRVHGIVKATVKKHTEAVKHHGKVTRHLALMERAIPADTLSSWIVEKSEWEALVVDPQNHKNMSNPFDPQDAKMPTQNELVASMTAMGKTAAGTTVRPGLVGAIGEGIELQAVRAELLSRLADPWEADADDTIQMLQGFWERLRTWQEIATIYLTPFINAALAGGAPNPLLASEDDEDEDDEGEYMDTDAEASDDEEVDTPMGSKRAASLGGNSQRGASSGNKRAAAKRAASAGSKRAGRSAVRRPRKRPNGVNSDWDEVDKVVILLPSSVAKGKNAQADLGAAWEVEYALRRGEANDTLDNARNLLITGYALKRHRRHEHGQKHNTRGKRVRGLKMKLLNRVVTRYRASRRCLLLLGMPQDDDTYRALKNKDIKAFTVFTDDEILGDGKSEVSWLWDDLGKLSEMDDDAVQSYCAEAQKVYWFRRHSLQGRWQEELLLVEEEMRRIVRFFDYYITSWGKTAAKHDGDGTPSLAAYARRQQFRYQQLLDDALSSFPTEVVSGVLSAPS</sequence>
<protein>
    <submittedName>
        <fullName evidence="1">Uncharacterized protein</fullName>
    </submittedName>
</protein>
<evidence type="ECO:0000313" key="1">
    <source>
        <dbReference type="EMBL" id="KAI0050137.1"/>
    </source>
</evidence>
<gene>
    <name evidence="1" type="ORF">FA95DRAFT_686892</name>
</gene>
<evidence type="ECO:0000313" key="2">
    <source>
        <dbReference type="Proteomes" id="UP000814033"/>
    </source>
</evidence>
<comment type="caution">
    <text evidence="1">The sequence shown here is derived from an EMBL/GenBank/DDBJ whole genome shotgun (WGS) entry which is preliminary data.</text>
</comment>